<feature type="transmembrane region" description="Helical" evidence="10">
    <location>
        <begin position="441"/>
        <end position="459"/>
    </location>
</feature>
<dbReference type="PANTHER" id="PTHR21230">
    <property type="entry name" value="VESICLE TRANSPORT V-SNARE PROTEIN VTI1-RELATED"/>
    <property type="match status" value="1"/>
</dbReference>
<keyword evidence="3" id="KW-0813">Transport</keyword>
<organism evidence="12 13">
    <name type="scientific">Aphanomyces astaci</name>
    <name type="common">Crayfish plague agent</name>
    <dbReference type="NCBI Taxonomy" id="112090"/>
    <lineage>
        <taxon>Eukaryota</taxon>
        <taxon>Sar</taxon>
        <taxon>Stramenopiles</taxon>
        <taxon>Oomycota</taxon>
        <taxon>Saprolegniomycetes</taxon>
        <taxon>Saprolegniales</taxon>
        <taxon>Verrucalvaceae</taxon>
        <taxon>Aphanomyces</taxon>
    </lineage>
</organism>
<accession>A0A397CAR0</accession>
<dbReference type="Proteomes" id="UP000265716">
    <property type="component" value="Unassembled WGS sequence"/>
</dbReference>
<keyword evidence="5" id="KW-0653">Protein transport</keyword>
<evidence type="ECO:0000256" key="9">
    <source>
        <dbReference type="SAM" id="Coils"/>
    </source>
</evidence>
<comment type="similarity">
    <text evidence="2">Belongs to the VTI1 family.</text>
</comment>
<reference evidence="12 13" key="1">
    <citation type="submission" date="2018-08" db="EMBL/GenBank/DDBJ databases">
        <title>Aphanomyces genome sequencing and annotation.</title>
        <authorList>
            <person name="Minardi D."/>
            <person name="Oidtmann B."/>
            <person name="Van Der Giezen M."/>
            <person name="Studholme D.J."/>
        </authorList>
    </citation>
    <scope>NUCLEOTIDE SEQUENCE [LARGE SCALE GENOMIC DNA]</scope>
    <source>
        <strain evidence="12 13">SA</strain>
    </source>
</reference>
<dbReference type="GO" id="GO:0012507">
    <property type="term" value="C:ER to Golgi transport vesicle membrane"/>
    <property type="evidence" value="ECO:0007669"/>
    <property type="project" value="TreeGrafter"/>
</dbReference>
<dbReference type="InterPro" id="IPR038407">
    <property type="entry name" value="v-SNARE_N_sf"/>
</dbReference>
<dbReference type="GO" id="GO:0031201">
    <property type="term" value="C:SNARE complex"/>
    <property type="evidence" value="ECO:0007669"/>
    <property type="project" value="TreeGrafter"/>
</dbReference>
<feature type="transmembrane region" description="Helical" evidence="10">
    <location>
        <begin position="221"/>
        <end position="246"/>
    </location>
</feature>
<dbReference type="GO" id="GO:0005794">
    <property type="term" value="C:Golgi apparatus"/>
    <property type="evidence" value="ECO:0007669"/>
    <property type="project" value="TreeGrafter"/>
</dbReference>
<dbReference type="EMBL" id="QUTC01011125">
    <property type="protein sequence ID" value="RHY39259.1"/>
    <property type="molecule type" value="Genomic_DNA"/>
</dbReference>
<keyword evidence="7 9" id="KW-0175">Coiled coil</keyword>
<evidence type="ECO:0000256" key="5">
    <source>
        <dbReference type="ARBA" id="ARBA00022927"/>
    </source>
</evidence>
<dbReference type="Gene3D" id="1.20.58.400">
    <property type="entry name" value="t-snare proteins"/>
    <property type="match status" value="2"/>
</dbReference>
<evidence type="ECO:0000313" key="12">
    <source>
        <dbReference type="EMBL" id="RHY39259.1"/>
    </source>
</evidence>
<evidence type="ECO:0000256" key="6">
    <source>
        <dbReference type="ARBA" id="ARBA00022989"/>
    </source>
</evidence>
<evidence type="ECO:0000256" key="7">
    <source>
        <dbReference type="ARBA" id="ARBA00023054"/>
    </source>
</evidence>
<dbReference type="GO" id="GO:0006886">
    <property type="term" value="P:intracellular protein transport"/>
    <property type="evidence" value="ECO:0007669"/>
    <property type="project" value="InterPro"/>
</dbReference>
<dbReference type="SUPFAM" id="SSF47661">
    <property type="entry name" value="t-snare proteins"/>
    <property type="match status" value="2"/>
</dbReference>
<evidence type="ECO:0000256" key="4">
    <source>
        <dbReference type="ARBA" id="ARBA00022692"/>
    </source>
</evidence>
<evidence type="ECO:0000256" key="1">
    <source>
        <dbReference type="ARBA" id="ARBA00004211"/>
    </source>
</evidence>
<evidence type="ECO:0000313" key="13">
    <source>
        <dbReference type="Proteomes" id="UP000265716"/>
    </source>
</evidence>
<dbReference type="Gene3D" id="1.20.5.110">
    <property type="match status" value="2"/>
</dbReference>
<name>A0A397CAR0_APHAT</name>
<protein>
    <recommendedName>
        <fullName evidence="11">t-SNARE coiled-coil homology domain-containing protein</fullName>
    </recommendedName>
</protein>
<gene>
    <name evidence="12" type="ORF">DYB38_006301</name>
</gene>
<evidence type="ECO:0000256" key="8">
    <source>
        <dbReference type="ARBA" id="ARBA00023136"/>
    </source>
</evidence>
<feature type="coiled-coil region" evidence="9">
    <location>
        <begin position="38"/>
        <end position="87"/>
    </location>
</feature>
<dbReference type="SUPFAM" id="SSF58038">
    <property type="entry name" value="SNARE fusion complex"/>
    <property type="match status" value="2"/>
</dbReference>
<dbReference type="GO" id="GO:0000149">
    <property type="term" value="F:SNARE binding"/>
    <property type="evidence" value="ECO:0007669"/>
    <property type="project" value="TreeGrafter"/>
</dbReference>
<dbReference type="FunFam" id="1.20.5.110:FF:000002">
    <property type="entry name" value="Vesicle transport through interaction with t-SNAREsB"/>
    <property type="match status" value="2"/>
</dbReference>
<sequence length="465" mass="52037">MTEIFQEYYDTFKELRNEAMGVIRAIPDASTSEKGSLEREVRSKLDEVERYLRILEQEGNGGDAQQKRKMQTQLRSCTSDIDKLRNNLNKALLVGQAQQRATAGPRTGPMDAQGQAAAYQQRMDRTGNYLHEAKNTIGEIDAIGANINNNLARDREILERARENVHETRADTQEAGAHLSSLARKTYANIFVLWIVIVCLTLAIAMVLLKRGGNEEDIRKVSAQYGCAIHSLMGGLAGYFSLGFAFEQSRKFIHLTDMTESFQEYYDSFKDARNDAMSVIRRMPDATGSGEKAALENDANLKINEAERYYRILEQESRGGDAHEKRKMQVQLRSCQSDIDKLKNNLNKALLVGQASSARTTTQTDASGYQQRLDRTGDHLAQATATIVEIEQIGANVGENLARDRERLEAARGNVQEVRADTDEAKVHLGSLARKALSNIVLLWIVILGLLAAIAYALYNRFKKK</sequence>
<dbReference type="GO" id="GO:0031902">
    <property type="term" value="C:late endosome membrane"/>
    <property type="evidence" value="ECO:0007669"/>
    <property type="project" value="TreeGrafter"/>
</dbReference>
<feature type="domain" description="T-SNARE coiled-coil homology" evidence="11">
    <location>
        <begin position="365"/>
        <end position="432"/>
    </location>
</feature>
<dbReference type="InterPro" id="IPR010989">
    <property type="entry name" value="SNARE"/>
</dbReference>
<comment type="subcellular location">
    <subcellularLocation>
        <location evidence="1">Membrane</location>
        <topology evidence="1">Single-pass type IV membrane protein</topology>
    </subcellularLocation>
</comment>
<evidence type="ECO:0000256" key="2">
    <source>
        <dbReference type="ARBA" id="ARBA00006108"/>
    </source>
</evidence>
<dbReference type="SMART" id="SM00397">
    <property type="entry name" value="t_SNARE"/>
    <property type="match status" value="2"/>
</dbReference>
<dbReference type="CDD" id="cd15862">
    <property type="entry name" value="SNARE_Vti1"/>
    <property type="match status" value="2"/>
</dbReference>
<evidence type="ECO:0000259" key="11">
    <source>
        <dbReference type="SMART" id="SM00397"/>
    </source>
</evidence>
<dbReference type="Pfam" id="PF05008">
    <property type="entry name" value="V-SNARE"/>
    <property type="match status" value="2"/>
</dbReference>
<dbReference type="InterPro" id="IPR007705">
    <property type="entry name" value="Vesicle_trsprt_v-SNARE_N"/>
</dbReference>
<dbReference type="PANTHER" id="PTHR21230:SF94">
    <property type="entry name" value="T-SNARE COILED-COIL HOMOLOGY DOMAIN-CONTAINING PROTEIN"/>
    <property type="match status" value="1"/>
</dbReference>
<comment type="caution">
    <text evidence="12">The sequence shown here is derived from an EMBL/GenBank/DDBJ whole genome shotgun (WGS) entry which is preliminary data.</text>
</comment>
<evidence type="ECO:0000256" key="3">
    <source>
        <dbReference type="ARBA" id="ARBA00022448"/>
    </source>
</evidence>
<evidence type="ECO:0000256" key="10">
    <source>
        <dbReference type="SAM" id="Phobius"/>
    </source>
</evidence>
<dbReference type="VEuPathDB" id="FungiDB:H257_04742"/>
<feature type="transmembrane region" description="Helical" evidence="10">
    <location>
        <begin position="187"/>
        <end position="209"/>
    </location>
</feature>
<keyword evidence="6 10" id="KW-1133">Transmembrane helix</keyword>
<dbReference type="Pfam" id="PF12352">
    <property type="entry name" value="V-SNARE_C"/>
    <property type="match status" value="1"/>
</dbReference>
<keyword evidence="8 10" id="KW-0472">Membrane</keyword>
<feature type="domain" description="T-SNARE coiled-coil homology" evidence="11">
    <location>
        <begin position="115"/>
        <end position="182"/>
    </location>
</feature>
<feature type="coiled-coil region" evidence="9">
    <location>
        <begin position="296"/>
        <end position="352"/>
    </location>
</feature>
<dbReference type="GO" id="GO:0005484">
    <property type="term" value="F:SNAP receptor activity"/>
    <property type="evidence" value="ECO:0007669"/>
    <property type="project" value="TreeGrafter"/>
</dbReference>
<dbReference type="AlphaFoldDB" id="A0A397CAR0"/>
<keyword evidence="4 10" id="KW-0812">Transmembrane</keyword>
<dbReference type="InterPro" id="IPR000727">
    <property type="entry name" value="T_SNARE_dom"/>
</dbReference>
<dbReference type="GO" id="GO:0006906">
    <property type="term" value="P:vesicle fusion"/>
    <property type="evidence" value="ECO:0007669"/>
    <property type="project" value="TreeGrafter"/>
</dbReference>
<dbReference type="VEuPathDB" id="FungiDB:H257_04743"/>
<proteinExistence type="inferred from homology"/>
<dbReference type="GO" id="GO:0005789">
    <property type="term" value="C:endoplasmic reticulum membrane"/>
    <property type="evidence" value="ECO:0007669"/>
    <property type="project" value="TreeGrafter"/>
</dbReference>